<sequence length="240" mass="26522">MSRPDIFYQPPKGENSGLPHDPFKSFVIPRPIGWISTTSKSGQDNLAPFSQFNNVSFDPPTIMFIGHQSVYKRQSKDSINNAKDTGEFVWNMATYDLRDSVNATALESWDDEFPLTKITKVPSKVVKPPRVAESPVQFECKVHSILRITGDSLVGHSDIVIGRVVGIHIRGDFITGGGLFDVLKAAPLARLGYHQYTAINNIFEMEMPFMPDDHVSGNTLGGVVSKDIDQGDVVKNDSEV</sequence>
<dbReference type="InterPro" id="IPR012349">
    <property type="entry name" value="Split_barrel_FMN-bd"/>
</dbReference>
<accession>A0A4Z1FMG6</accession>
<name>A0A4Z1FMG6_9HELO</name>
<dbReference type="PANTHER" id="PTHR43812:SF2">
    <property type="entry name" value="FLAVIN REDUCTASE LIKE DOMAIN-CONTAINING PROTEIN"/>
    <property type="match status" value="1"/>
</dbReference>
<dbReference type="Proteomes" id="UP000297910">
    <property type="component" value="Unassembled WGS sequence"/>
</dbReference>
<dbReference type="SUPFAM" id="SSF50475">
    <property type="entry name" value="FMN-binding split barrel"/>
    <property type="match status" value="1"/>
</dbReference>
<comment type="caution">
    <text evidence="3">The sequence shown here is derived from an EMBL/GenBank/DDBJ whole genome shotgun (WGS) entry which is preliminary data.</text>
</comment>
<feature type="region of interest" description="Disordered" evidence="1">
    <location>
        <begin position="1"/>
        <end position="22"/>
    </location>
</feature>
<keyword evidence="4" id="KW-1185">Reference proteome</keyword>
<evidence type="ECO:0000313" key="4">
    <source>
        <dbReference type="Proteomes" id="UP000297910"/>
    </source>
</evidence>
<dbReference type="EMBL" id="PQXI01000114">
    <property type="protein sequence ID" value="TGO24012.1"/>
    <property type="molecule type" value="Genomic_DNA"/>
</dbReference>
<dbReference type="AlphaFoldDB" id="A0A4Z1FMG6"/>
<dbReference type="InterPro" id="IPR002563">
    <property type="entry name" value="Flavin_Rdtase-like_dom"/>
</dbReference>
<organism evidence="3 4">
    <name type="scientific">Botrytis paeoniae</name>
    <dbReference type="NCBI Taxonomy" id="278948"/>
    <lineage>
        <taxon>Eukaryota</taxon>
        <taxon>Fungi</taxon>
        <taxon>Dikarya</taxon>
        <taxon>Ascomycota</taxon>
        <taxon>Pezizomycotina</taxon>
        <taxon>Leotiomycetes</taxon>
        <taxon>Helotiales</taxon>
        <taxon>Sclerotiniaceae</taxon>
        <taxon>Botrytis</taxon>
    </lineage>
</organism>
<dbReference type="Pfam" id="PF01613">
    <property type="entry name" value="Flavin_Reduct"/>
    <property type="match status" value="1"/>
</dbReference>
<protein>
    <recommendedName>
        <fullName evidence="2">Flavin reductase like domain-containing protein</fullName>
    </recommendedName>
</protein>
<evidence type="ECO:0000256" key="1">
    <source>
        <dbReference type="SAM" id="MobiDB-lite"/>
    </source>
</evidence>
<dbReference type="PANTHER" id="PTHR43812">
    <property type="entry name" value="BLR2425 PROTEIN"/>
    <property type="match status" value="1"/>
</dbReference>
<dbReference type="GO" id="GO:0010181">
    <property type="term" value="F:FMN binding"/>
    <property type="evidence" value="ECO:0007669"/>
    <property type="project" value="InterPro"/>
</dbReference>
<reference evidence="3 4" key="1">
    <citation type="submission" date="2017-12" db="EMBL/GenBank/DDBJ databases">
        <title>Comparative genomics of Botrytis spp.</title>
        <authorList>
            <person name="Valero-Jimenez C.A."/>
            <person name="Tapia P."/>
            <person name="Veloso J."/>
            <person name="Silva-Moreno E."/>
            <person name="Staats M."/>
            <person name="Valdes J.H."/>
            <person name="Van Kan J.A.L."/>
        </authorList>
    </citation>
    <scope>NUCLEOTIDE SEQUENCE [LARGE SCALE GENOMIC DNA]</scope>
    <source>
        <strain evidence="3 4">Bp0003</strain>
    </source>
</reference>
<evidence type="ECO:0000259" key="2">
    <source>
        <dbReference type="SMART" id="SM00903"/>
    </source>
</evidence>
<gene>
    <name evidence="3" type="ORF">BPAE_0114g00060</name>
</gene>
<proteinExistence type="predicted"/>
<feature type="domain" description="Flavin reductase like" evidence="2">
    <location>
        <begin position="25"/>
        <end position="175"/>
    </location>
</feature>
<evidence type="ECO:0000313" key="3">
    <source>
        <dbReference type="EMBL" id="TGO24012.1"/>
    </source>
</evidence>
<dbReference type="SMART" id="SM00903">
    <property type="entry name" value="Flavin_Reduct"/>
    <property type="match status" value="1"/>
</dbReference>
<dbReference type="Gene3D" id="2.30.110.10">
    <property type="entry name" value="Electron Transport, Fmn-binding Protein, Chain A"/>
    <property type="match status" value="1"/>
</dbReference>